<feature type="domain" description="HTH araC/xylS-type" evidence="4">
    <location>
        <begin position="160"/>
        <end position="260"/>
    </location>
</feature>
<dbReference type="PANTHER" id="PTHR43280">
    <property type="entry name" value="ARAC-FAMILY TRANSCRIPTIONAL REGULATOR"/>
    <property type="match status" value="1"/>
</dbReference>
<comment type="caution">
    <text evidence="5">The sequence shown here is derived from an EMBL/GenBank/DDBJ whole genome shotgun (WGS) entry which is preliminary data.</text>
</comment>
<dbReference type="Proteomes" id="UP000051950">
    <property type="component" value="Unassembled WGS sequence"/>
</dbReference>
<dbReference type="SUPFAM" id="SSF46689">
    <property type="entry name" value="Homeodomain-like"/>
    <property type="match status" value="1"/>
</dbReference>
<organism evidence="5 6">
    <name type="scientific">Pedobacter ginsenosidimutans</name>
    <dbReference type="NCBI Taxonomy" id="687842"/>
    <lineage>
        <taxon>Bacteria</taxon>
        <taxon>Pseudomonadati</taxon>
        <taxon>Bacteroidota</taxon>
        <taxon>Sphingobacteriia</taxon>
        <taxon>Sphingobacteriales</taxon>
        <taxon>Sphingobacteriaceae</taxon>
        <taxon>Pedobacter</taxon>
    </lineage>
</organism>
<dbReference type="GO" id="GO:0043565">
    <property type="term" value="F:sequence-specific DNA binding"/>
    <property type="evidence" value="ECO:0007669"/>
    <property type="project" value="InterPro"/>
</dbReference>
<dbReference type="Gene3D" id="1.10.10.60">
    <property type="entry name" value="Homeodomain-like"/>
    <property type="match status" value="1"/>
</dbReference>
<evidence type="ECO:0000313" key="6">
    <source>
        <dbReference type="Proteomes" id="UP000051950"/>
    </source>
</evidence>
<dbReference type="InterPro" id="IPR046532">
    <property type="entry name" value="DUF6597"/>
</dbReference>
<dbReference type="AlphaFoldDB" id="A0A0T5VM35"/>
<proteinExistence type="predicted"/>
<gene>
    <name evidence="5" type="ORF">ASU31_16525</name>
</gene>
<sequence>MEFKQFLPSDLLKPYIRHYYIFKSDADSTFEDVVFPSGDMEVIFNLGGGSWESLVNNGFKKTPKIELWGQITKPLAIRSVGKHFMLGIKFYTHSASYFFNDQMGVFNDSITDLRDVIGGSADVLHQKLLETEGEQKRIDLLEAFLLKRLISHEKKSFYINKVADILNSILKDASGSNITYIASRHNITTRYLQRLLHQHTGLSPKSYDKINRFQQSLKMISKNEEPFTNIAYACGYFDQSHFIRDFKSFTGLTPSSYLDNLTPVNQLLFP</sequence>
<evidence type="ECO:0000259" key="4">
    <source>
        <dbReference type="PROSITE" id="PS01124"/>
    </source>
</evidence>
<dbReference type="Pfam" id="PF12833">
    <property type="entry name" value="HTH_18"/>
    <property type="match status" value="1"/>
</dbReference>
<dbReference type="SMART" id="SM00342">
    <property type="entry name" value="HTH_ARAC"/>
    <property type="match status" value="1"/>
</dbReference>
<dbReference type="PROSITE" id="PS01124">
    <property type="entry name" value="HTH_ARAC_FAMILY_2"/>
    <property type="match status" value="1"/>
</dbReference>
<dbReference type="EMBL" id="LMZQ01000013">
    <property type="protein sequence ID" value="KRT14924.1"/>
    <property type="molecule type" value="Genomic_DNA"/>
</dbReference>
<name>A0A0T5VM35_9SPHI</name>
<dbReference type="OrthoDB" id="323290at2"/>
<evidence type="ECO:0000256" key="3">
    <source>
        <dbReference type="ARBA" id="ARBA00023163"/>
    </source>
</evidence>
<dbReference type="PANTHER" id="PTHR43280:SF2">
    <property type="entry name" value="HTH-TYPE TRANSCRIPTIONAL REGULATOR EXSA"/>
    <property type="match status" value="1"/>
</dbReference>
<protein>
    <recommendedName>
        <fullName evidence="4">HTH araC/xylS-type domain-containing protein</fullName>
    </recommendedName>
</protein>
<keyword evidence="1" id="KW-0805">Transcription regulation</keyword>
<dbReference type="GO" id="GO:0003700">
    <property type="term" value="F:DNA-binding transcription factor activity"/>
    <property type="evidence" value="ECO:0007669"/>
    <property type="project" value="InterPro"/>
</dbReference>
<dbReference type="STRING" id="687842.ASU31_16525"/>
<evidence type="ECO:0000256" key="2">
    <source>
        <dbReference type="ARBA" id="ARBA00023125"/>
    </source>
</evidence>
<reference evidence="5 6" key="1">
    <citation type="submission" date="2015-11" db="EMBL/GenBank/DDBJ databases">
        <title>Sequence of Pedobacter ginsenosidimutans.</title>
        <authorList>
            <person name="Carson E."/>
            <person name="Keyser V."/>
            <person name="Newman J."/>
            <person name="Miller J."/>
        </authorList>
    </citation>
    <scope>NUCLEOTIDE SEQUENCE [LARGE SCALE GENOMIC DNA]</scope>
    <source>
        <strain evidence="5 6">KACC 14530</strain>
    </source>
</reference>
<dbReference type="InterPro" id="IPR018060">
    <property type="entry name" value="HTH_AraC"/>
</dbReference>
<dbReference type="Pfam" id="PF20240">
    <property type="entry name" value="DUF6597"/>
    <property type="match status" value="1"/>
</dbReference>
<keyword evidence="6" id="KW-1185">Reference proteome</keyword>
<dbReference type="RefSeq" id="WP_057933382.1">
    <property type="nucleotide sequence ID" value="NZ_LMZQ01000013.1"/>
</dbReference>
<keyword evidence="3" id="KW-0804">Transcription</keyword>
<dbReference type="InterPro" id="IPR009057">
    <property type="entry name" value="Homeodomain-like_sf"/>
</dbReference>
<keyword evidence="2" id="KW-0238">DNA-binding</keyword>
<evidence type="ECO:0000256" key="1">
    <source>
        <dbReference type="ARBA" id="ARBA00023015"/>
    </source>
</evidence>
<evidence type="ECO:0000313" key="5">
    <source>
        <dbReference type="EMBL" id="KRT14924.1"/>
    </source>
</evidence>
<accession>A0A0T5VM35</accession>